<organism evidence="3 4">
    <name type="scientific">Nocardiopsis terrae</name>
    <dbReference type="NCBI Taxonomy" id="372655"/>
    <lineage>
        <taxon>Bacteria</taxon>
        <taxon>Bacillati</taxon>
        <taxon>Actinomycetota</taxon>
        <taxon>Actinomycetes</taxon>
        <taxon>Streptosporangiales</taxon>
        <taxon>Nocardiopsidaceae</taxon>
        <taxon>Nocardiopsis</taxon>
    </lineage>
</organism>
<gene>
    <name evidence="3" type="ORF">H4W79_002530</name>
</gene>
<keyword evidence="1" id="KW-0560">Oxidoreductase</keyword>
<evidence type="ECO:0000313" key="3">
    <source>
        <dbReference type="EMBL" id="MBE1458316.1"/>
    </source>
</evidence>
<dbReference type="EMBL" id="JADBDY010000001">
    <property type="protein sequence ID" value="MBE1458316.1"/>
    <property type="molecule type" value="Genomic_DNA"/>
</dbReference>
<dbReference type="RefSeq" id="WP_191269943.1">
    <property type="nucleotide sequence ID" value="NZ_BMXJ01000003.1"/>
</dbReference>
<dbReference type="Gene3D" id="3.20.20.100">
    <property type="entry name" value="NADP-dependent oxidoreductase domain"/>
    <property type="match status" value="1"/>
</dbReference>
<proteinExistence type="predicted"/>
<evidence type="ECO:0000259" key="2">
    <source>
        <dbReference type="Pfam" id="PF00248"/>
    </source>
</evidence>
<dbReference type="InterPro" id="IPR036812">
    <property type="entry name" value="NAD(P)_OxRdtase_dom_sf"/>
</dbReference>
<dbReference type="InterPro" id="IPR023210">
    <property type="entry name" value="NADP_OxRdtase_dom"/>
</dbReference>
<dbReference type="CDD" id="cd19080">
    <property type="entry name" value="AKR_AKR9A_9B"/>
    <property type="match status" value="1"/>
</dbReference>
<dbReference type="PANTHER" id="PTHR43364">
    <property type="entry name" value="NADH-SPECIFIC METHYLGLYOXAL REDUCTASE-RELATED"/>
    <property type="match status" value="1"/>
</dbReference>
<dbReference type="InterPro" id="IPR050523">
    <property type="entry name" value="AKR_Detox_Biosynth"/>
</dbReference>
<reference evidence="3 4" key="1">
    <citation type="submission" date="2020-10" db="EMBL/GenBank/DDBJ databases">
        <title>Sequencing the genomes of 1000 actinobacteria strains.</title>
        <authorList>
            <person name="Klenk H.-P."/>
        </authorList>
    </citation>
    <scope>NUCLEOTIDE SEQUENCE [LARGE SCALE GENOMIC DNA]</scope>
    <source>
        <strain evidence="3 4">DSM 45157</strain>
    </source>
</reference>
<evidence type="ECO:0000313" key="4">
    <source>
        <dbReference type="Proteomes" id="UP000598217"/>
    </source>
</evidence>
<protein>
    <submittedName>
        <fullName evidence="3">Aryl-alcohol dehydrogenase-like predicted oxidoreductase</fullName>
    </submittedName>
</protein>
<sequence>MHYRILGTSGLRVSQLFLGAMTFRSPEEARRMLDLYREAGGNTIDTASAYGDSEQVLGELLRKHRDRFVLATKFTLPRDPADPNTGGSHRKNLTRTLERSLRRLRTDHVDLLWVHSWDEYTPIGETMRALDDAVRAGKILHAGASNTPAWVVAQANTLARHHGWTPFSALQVPYNPLRRDIERELLPMARSHGLSVATYNGLAAGVLSGRFTGPGAATSGRVDPASLTDHEHRAARTLQEAARELDATAAQVAIAWALARSPRIHPVIGASSARQLRDNLDATALALPLRTMERLNALADFAPGYPADQHPQTQAWFDGGHRVHPPVLERPFGN</sequence>
<feature type="domain" description="NADP-dependent oxidoreductase" evidence="2">
    <location>
        <begin position="16"/>
        <end position="298"/>
    </location>
</feature>
<dbReference type="Proteomes" id="UP000598217">
    <property type="component" value="Unassembled WGS sequence"/>
</dbReference>
<keyword evidence="4" id="KW-1185">Reference proteome</keyword>
<evidence type="ECO:0000256" key="1">
    <source>
        <dbReference type="ARBA" id="ARBA00023002"/>
    </source>
</evidence>
<name>A0ABR9HH11_9ACTN</name>
<accession>A0ABR9HH11</accession>
<dbReference type="PANTHER" id="PTHR43364:SF4">
    <property type="entry name" value="NAD(P)-LINKED OXIDOREDUCTASE SUPERFAMILY PROTEIN"/>
    <property type="match status" value="1"/>
</dbReference>
<dbReference type="Pfam" id="PF00248">
    <property type="entry name" value="Aldo_ket_red"/>
    <property type="match status" value="1"/>
</dbReference>
<dbReference type="SUPFAM" id="SSF51430">
    <property type="entry name" value="NAD(P)-linked oxidoreductase"/>
    <property type="match status" value="1"/>
</dbReference>
<comment type="caution">
    <text evidence="3">The sequence shown here is derived from an EMBL/GenBank/DDBJ whole genome shotgun (WGS) entry which is preliminary data.</text>
</comment>